<evidence type="ECO:0000313" key="3">
    <source>
        <dbReference type="Proteomes" id="UP000001058"/>
    </source>
</evidence>
<evidence type="ECO:0000313" key="2">
    <source>
        <dbReference type="EMBL" id="EFJ49126.1"/>
    </source>
</evidence>
<organism evidence="3">
    <name type="scientific">Volvox carteri f. nagariensis</name>
    <dbReference type="NCBI Taxonomy" id="3068"/>
    <lineage>
        <taxon>Eukaryota</taxon>
        <taxon>Viridiplantae</taxon>
        <taxon>Chlorophyta</taxon>
        <taxon>core chlorophytes</taxon>
        <taxon>Chlorophyceae</taxon>
        <taxon>CS clade</taxon>
        <taxon>Chlamydomonadales</taxon>
        <taxon>Volvocaceae</taxon>
        <taxon>Volvox</taxon>
    </lineage>
</organism>
<name>D8TT38_VOLCA</name>
<protein>
    <submittedName>
        <fullName evidence="2">Uncharacterized protein</fullName>
    </submittedName>
</protein>
<dbReference type="AlphaFoldDB" id="D8TT38"/>
<dbReference type="STRING" id="3068.D8TT38"/>
<dbReference type="OrthoDB" id="549096at2759"/>
<dbReference type="GeneID" id="9618750"/>
<feature type="region of interest" description="Disordered" evidence="1">
    <location>
        <begin position="130"/>
        <end position="174"/>
    </location>
</feature>
<keyword evidence="3" id="KW-1185">Reference proteome</keyword>
<proteinExistence type="predicted"/>
<dbReference type="EMBL" id="GL378336">
    <property type="protein sequence ID" value="EFJ49126.1"/>
    <property type="molecule type" value="Genomic_DNA"/>
</dbReference>
<feature type="compositionally biased region" description="Low complexity" evidence="1">
    <location>
        <begin position="146"/>
        <end position="174"/>
    </location>
</feature>
<sequence length="380" mass="39862">MRPQEIQARAAEAAERGGAVAAAAAAAAVGGEGESSAEFHVGSGGGAGAGTGRRLLRARKRQYFPTAAWPLQREPLPGVWAPPPPEFLHFIASGEMAAAGDVVPHAAALLTAAGTDPAIAAAAAAGHVSALPPLQPPPPPPPPGATPARRTATQPPAVSSSSQPGGTAAAAAASDGGADPYGYPIAAYNANEILQRAALETARLTGQPPPPPPTKYTFMNNRTGPRVGPGLMSQRLLATPPWIFNAKEQHKVARYRTEEMALDLERLQKMDPELKMRMEMPESLSTANQLAAGHMTRRDVPLSDSDSDCDMEGRPLPPGVPHTPMEWRAEGPGHVPAYRRALPPEPPLGPPTLTWDEAVDLAEWAFRLQQRSRPGAVLQL</sequence>
<accession>D8TT38</accession>
<gene>
    <name evidence="2" type="ORF">VOLCADRAFT_89955</name>
</gene>
<dbReference type="Proteomes" id="UP000001058">
    <property type="component" value="Unassembled WGS sequence"/>
</dbReference>
<dbReference type="KEGG" id="vcn:VOLCADRAFT_89955"/>
<dbReference type="InParanoid" id="D8TT38"/>
<reference evidence="2 3" key="1">
    <citation type="journal article" date="2010" name="Science">
        <title>Genomic analysis of organismal complexity in the multicellular green alga Volvox carteri.</title>
        <authorList>
            <person name="Prochnik S.E."/>
            <person name="Umen J."/>
            <person name="Nedelcu A.M."/>
            <person name="Hallmann A."/>
            <person name="Miller S.M."/>
            <person name="Nishii I."/>
            <person name="Ferris P."/>
            <person name="Kuo A."/>
            <person name="Mitros T."/>
            <person name="Fritz-Laylin L.K."/>
            <person name="Hellsten U."/>
            <person name="Chapman J."/>
            <person name="Simakov O."/>
            <person name="Rensing S.A."/>
            <person name="Terry A."/>
            <person name="Pangilinan J."/>
            <person name="Kapitonov V."/>
            <person name="Jurka J."/>
            <person name="Salamov A."/>
            <person name="Shapiro H."/>
            <person name="Schmutz J."/>
            <person name="Grimwood J."/>
            <person name="Lindquist E."/>
            <person name="Lucas S."/>
            <person name="Grigoriev I.V."/>
            <person name="Schmitt R."/>
            <person name="Kirk D."/>
            <person name="Rokhsar D.S."/>
        </authorList>
    </citation>
    <scope>NUCLEOTIDE SEQUENCE [LARGE SCALE GENOMIC DNA]</scope>
    <source>
        <strain evidence="3">f. Nagariensis / Eve</strain>
    </source>
</reference>
<dbReference type="RefSeq" id="XP_002949574.1">
    <property type="nucleotide sequence ID" value="XM_002949528.1"/>
</dbReference>
<evidence type="ECO:0000256" key="1">
    <source>
        <dbReference type="SAM" id="MobiDB-lite"/>
    </source>
</evidence>
<feature type="compositionally biased region" description="Pro residues" evidence="1">
    <location>
        <begin position="133"/>
        <end position="145"/>
    </location>
</feature>